<evidence type="ECO:0000256" key="3">
    <source>
        <dbReference type="ARBA" id="ARBA00022475"/>
    </source>
</evidence>
<evidence type="ECO:0000256" key="6">
    <source>
        <dbReference type="ARBA" id="ARBA00022967"/>
    </source>
</evidence>
<dbReference type="InterPro" id="IPR027417">
    <property type="entry name" value="P-loop_NTPase"/>
</dbReference>
<dbReference type="GeneID" id="68864792"/>
<evidence type="ECO:0000256" key="1">
    <source>
        <dbReference type="ARBA" id="ARBA00004202"/>
    </source>
</evidence>
<keyword evidence="2" id="KW-0813">Transport</keyword>
<evidence type="ECO:0000256" key="5">
    <source>
        <dbReference type="ARBA" id="ARBA00022840"/>
    </source>
</evidence>
<feature type="domain" description="ABC transporter" evidence="8">
    <location>
        <begin position="4"/>
        <end position="206"/>
    </location>
</feature>
<dbReference type="PROSITE" id="PS00211">
    <property type="entry name" value="ABC_TRANSPORTER_1"/>
    <property type="match status" value="1"/>
</dbReference>
<proteinExistence type="predicted"/>
<dbReference type="AlphaFoldDB" id="A0AAQ4CMN1"/>
<protein>
    <submittedName>
        <fullName evidence="9">ABC transporter ATP-binding protein</fullName>
    </submittedName>
</protein>
<keyword evidence="7" id="KW-0472">Membrane</keyword>
<dbReference type="KEGG" id="scas:SACC_00790"/>
<dbReference type="SMART" id="SM00382">
    <property type="entry name" value="AAA"/>
    <property type="match status" value="2"/>
</dbReference>
<dbReference type="Pfam" id="PF00005">
    <property type="entry name" value="ABC_tran"/>
    <property type="match status" value="2"/>
</dbReference>
<dbReference type="GO" id="GO:0016887">
    <property type="term" value="F:ATP hydrolysis activity"/>
    <property type="evidence" value="ECO:0007669"/>
    <property type="project" value="InterPro"/>
</dbReference>
<reference evidence="9 10" key="1">
    <citation type="journal article" date="2022" name="Microbiol. Resour. Announc.">
        <title>Complete Genome Sequence of the Hyperthermophilic and Acidophilic Archaeon Saccharolobus caldissimus Strain HS-3T.</title>
        <authorList>
            <person name="Sakai H.D."/>
            <person name="Kurosawa N."/>
        </authorList>
    </citation>
    <scope>NUCLEOTIDE SEQUENCE [LARGE SCALE GENOMIC DNA]</scope>
    <source>
        <strain evidence="9 10">JCM32116</strain>
    </source>
</reference>
<comment type="subcellular location">
    <subcellularLocation>
        <location evidence="1">Cell membrane</location>
        <topology evidence="1">Peripheral membrane protein</topology>
    </subcellularLocation>
</comment>
<keyword evidence="10" id="KW-1185">Reference proteome</keyword>
<keyword evidence="5 9" id="KW-0067">ATP-binding</keyword>
<dbReference type="InterPro" id="IPR050095">
    <property type="entry name" value="ECF_ABC_transporter_ATP-bd"/>
</dbReference>
<dbReference type="GO" id="GO:0005524">
    <property type="term" value="F:ATP binding"/>
    <property type="evidence" value="ECO:0007669"/>
    <property type="project" value="UniProtKB-KW"/>
</dbReference>
<keyword evidence="3" id="KW-1003">Cell membrane</keyword>
<dbReference type="InterPro" id="IPR017871">
    <property type="entry name" value="ABC_transporter-like_CS"/>
</dbReference>
<keyword evidence="4" id="KW-0547">Nucleotide-binding</keyword>
<organism evidence="9 10">
    <name type="scientific">Saccharolobus caldissimus</name>
    <dbReference type="NCBI Taxonomy" id="1702097"/>
    <lineage>
        <taxon>Archaea</taxon>
        <taxon>Thermoproteota</taxon>
        <taxon>Thermoprotei</taxon>
        <taxon>Sulfolobales</taxon>
        <taxon>Sulfolobaceae</taxon>
        <taxon>Saccharolobus</taxon>
    </lineage>
</organism>
<evidence type="ECO:0000259" key="8">
    <source>
        <dbReference type="PROSITE" id="PS50893"/>
    </source>
</evidence>
<gene>
    <name evidence="9" type="ORF">SACC_00790</name>
</gene>
<name>A0AAQ4CMN1_9CREN</name>
<dbReference type="PANTHER" id="PTHR43553:SF27">
    <property type="entry name" value="ENERGY-COUPLING FACTOR TRANSPORTER ATP-BINDING PROTEIN ECFA2"/>
    <property type="match status" value="1"/>
</dbReference>
<dbReference type="GO" id="GO:0043190">
    <property type="term" value="C:ATP-binding cassette (ABC) transporter complex"/>
    <property type="evidence" value="ECO:0007669"/>
    <property type="project" value="TreeGrafter"/>
</dbReference>
<dbReference type="PANTHER" id="PTHR43553">
    <property type="entry name" value="HEAVY METAL TRANSPORTER"/>
    <property type="match status" value="1"/>
</dbReference>
<dbReference type="RefSeq" id="WP_229571094.1">
    <property type="nucleotide sequence ID" value="NZ_AP025226.1"/>
</dbReference>
<dbReference type="Proteomes" id="UP001319921">
    <property type="component" value="Chromosome"/>
</dbReference>
<evidence type="ECO:0000313" key="10">
    <source>
        <dbReference type="Proteomes" id="UP001319921"/>
    </source>
</evidence>
<evidence type="ECO:0000256" key="4">
    <source>
        <dbReference type="ARBA" id="ARBA00022741"/>
    </source>
</evidence>
<dbReference type="InterPro" id="IPR003439">
    <property type="entry name" value="ABC_transporter-like_ATP-bd"/>
</dbReference>
<dbReference type="EMBL" id="AP025226">
    <property type="protein sequence ID" value="BDB97062.1"/>
    <property type="molecule type" value="Genomic_DNA"/>
</dbReference>
<evidence type="ECO:0000313" key="9">
    <source>
        <dbReference type="EMBL" id="BDB97062.1"/>
    </source>
</evidence>
<dbReference type="Gene3D" id="3.40.50.300">
    <property type="entry name" value="P-loop containing nucleotide triphosphate hydrolases"/>
    <property type="match status" value="3"/>
</dbReference>
<evidence type="ECO:0000256" key="7">
    <source>
        <dbReference type="ARBA" id="ARBA00023136"/>
    </source>
</evidence>
<keyword evidence="6" id="KW-1278">Translocase</keyword>
<evidence type="ECO:0000256" key="2">
    <source>
        <dbReference type="ARBA" id="ARBA00022448"/>
    </source>
</evidence>
<dbReference type="GO" id="GO:0042626">
    <property type="term" value="F:ATPase-coupled transmembrane transporter activity"/>
    <property type="evidence" value="ECO:0007669"/>
    <property type="project" value="TreeGrafter"/>
</dbReference>
<dbReference type="InterPro" id="IPR003593">
    <property type="entry name" value="AAA+_ATPase"/>
</dbReference>
<sequence length="373" mass="42626">MLIISPKYLSGKIEIGRDERVGLIGKNGSGKTTLIISTLCLSDKISDVFVDNVDFCSSRDYSKVSAVLQDVYSQILSLTCKEEINLMKRFHFVNEEIPKRLMGKYYDEEFSKLSDGYKRRYVIACILASNPSYILLDEPLANLDEEGINIVNSIIPKSSLIAEHRIEEIRKIIDRVYLIKNNQEIREIGKDKLFDESFLKNEGLRGFRLPKIESKIGNEILNVEVNNFKIKVREGEVLCLLGKNGSGKTTILKKLAKKVFTIFQEVDLQFFYFTVREMINDKKVITLFKLEDLLDRSPYTLSFGQKMRVLIASAFSSNSKVIGLDEPSVGMDGEALLSFYEMVKLLKEDKRGLIIATHDKDLINLCDSKIYMY</sequence>
<dbReference type="SUPFAM" id="SSF52540">
    <property type="entry name" value="P-loop containing nucleoside triphosphate hydrolases"/>
    <property type="match status" value="2"/>
</dbReference>
<dbReference type="PROSITE" id="PS50893">
    <property type="entry name" value="ABC_TRANSPORTER_2"/>
    <property type="match status" value="1"/>
</dbReference>
<accession>A0AAQ4CMN1</accession>